<dbReference type="GO" id="GO:0048476">
    <property type="term" value="C:Holliday junction resolvase complex"/>
    <property type="evidence" value="ECO:0007669"/>
    <property type="project" value="InterPro"/>
</dbReference>
<reference evidence="7 8" key="1">
    <citation type="submission" date="2019-09" db="EMBL/GenBank/DDBJ databases">
        <title>Bird 10,000 Genomes (B10K) Project - Family phase.</title>
        <authorList>
            <person name="Zhang G."/>
        </authorList>
    </citation>
    <scope>NUCLEOTIDE SEQUENCE [LARGE SCALE GENOMIC DNA]</scope>
    <source>
        <strain evidence="7">B10K-DU-005-78</strain>
        <tissue evidence="7">Mixed tissue sample</tissue>
    </source>
</reference>
<dbReference type="GO" id="GO:0031297">
    <property type="term" value="P:replication fork processing"/>
    <property type="evidence" value="ECO:0007669"/>
    <property type="project" value="TreeGrafter"/>
</dbReference>
<keyword evidence="8" id="KW-1185">Reference proteome</keyword>
<dbReference type="GO" id="GO:0031573">
    <property type="term" value="P:mitotic intra-S DNA damage checkpoint signaling"/>
    <property type="evidence" value="ECO:0007669"/>
    <property type="project" value="TreeGrafter"/>
</dbReference>
<protein>
    <submittedName>
        <fullName evidence="7">EME1 endonuclease</fullName>
    </submittedName>
</protein>
<sequence>LVDLQVCRQAQIRMFESWEELGEFVTMFTKAIAEAPFKQARETEFPFYSGPGCCGRAKVDHFRSGLLEVWKKQLEQINRVNLAMAEAIASAYPSPQLLNQAYSRLSSEQERENMLVNIPVYYGGGVTSTFQPVGPDLSRQIYLQMTSHNPGLYLNFTG</sequence>
<dbReference type="InterPro" id="IPR042530">
    <property type="entry name" value="EME1/EME2_C"/>
</dbReference>
<comment type="subcellular location">
    <subcellularLocation>
        <location evidence="1">Nucleus</location>
    </subcellularLocation>
</comment>
<proteinExistence type="inferred from homology"/>
<dbReference type="AlphaFoldDB" id="A0A7L0GQB8"/>
<evidence type="ECO:0000256" key="5">
    <source>
        <dbReference type="ARBA" id="ARBA00023204"/>
    </source>
</evidence>
<dbReference type="Proteomes" id="UP000555649">
    <property type="component" value="Unassembled WGS sequence"/>
</dbReference>
<comment type="caution">
    <text evidence="7">The sequence shown here is derived from an EMBL/GenBank/DDBJ whole genome shotgun (WGS) entry which is preliminary data.</text>
</comment>
<keyword evidence="4" id="KW-0233">DNA recombination</keyword>
<evidence type="ECO:0000256" key="1">
    <source>
        <dbReference type="ARBA" id="ARBA00004123"/>
    </source>
</evidence>
<dbReference type="Gene3D" id="1.10.150.670">
    <property type="entry name" value="Crossover junction endonuclease EME1, DNA-binding domain"/>
    <property type="match status" value="1"/>
</dbReference>
<comment type="similarity">
    <text evidence="2">Belongs to the EME1/MMS4 family.</text>
</comment>
<keyword evidence="7" id="KW-0255">Endonuclease</keyword>
<evidence type="ECO:0000313" key="7">
    <source>
        <dbReference type="EMBL" id="NXK09332.1"/>
    </source>
</evidence>
<evidence type="ECO:0000256" key="2">
    <source>
        <dbReference type="ARBA" id="ARBA00005313"/>
    </source>
</evidence>
<evidence type="ECO:0000256" key="3">
    <source>
        <dbReference type="ARBA" id="ARBA00022763"/>
    </source>
</evidence>
<dbReference type="FunFam" id="1.10.150.670:FF:000002">
    <property type="entry name" value="Crossover junction endonuclease EME1"/>
    <property type="match status" value="1"/>
</dbReference>
<dbReference type="Gene3D" id="3.40.50.10130">
    <property type="match status" value="1"/>
</dbReference>
<feature type="non-terminal residue" evidence="7">
    <location>
        <position position="1"/>
    </location>
</feature>
<organism evidence="7 8">
    <name type="scientific">Herpetotheres cachinnans</name>
    <name type="common">Laughing falcon</name>
    <name type="synonym">Falco cachinnans</name>
    <dbReference type="NCBI Taxonomy" id="56343"/>
    <lineage>
        <taxon>Eukaryota</taxon>
        <taxon>Metazoa</taxon>
        <taxon>Chordata</taxon>
        <taxon>Craniata</taxon>
        <taxon>Vertebrata</taxon>
        <taxon>Euteleostomi</taxon>
        <taxon>Archelosauria</taxon>
        <taxon>Archosauria</taxon>
        <taxon>Dinosauria</taxon>
        <taxon>Saurischia</taxon>
        <taxon>Theropoda</taxon>
        <taxon>Coelurosauria</taxon>
        <taxon>Aves</taxon>
        <taxon>Neognathae</taxon>
        <taxon>Neoaves</taxon>
        <taxon>Telluraves</taxon>
        <taxon>Australaves</taxon>
        <taxon>Falconiformes</taxon>
        <taxon>Falconidae</taxon>
        <taxon>Herpetotheres</taxon>
    </lineage>
</organism>
<evidence type="ECO:0000256" key="6">
    <source>
        <dbReference type="ARBA" id="ARBA00023242"/>
    </source>
</evidence>
<keyword evidence="5" id="KW-0234">DNA repair</keyword>
<dbReference type="GO" id="GO:0006302">
    <property type="term" value="P:double-strand break repair"/>
    <property type="evidence" value="ECO:0007669"/>
    <property type="project" value="TreeGrafter"/>
</dbReference>
<dbReference type="PANTHER" id="PTHR21077">
    <property type="entry name" value="EME1 PROTEIN"/>
    <property type="match status" value="1"/>
</dbReference>
<dbReference type="EMBL" id="VXAJ01000301">
    <property type="protein sequence ID" value="NXK09332.1"/>
    <property type="molecule type" value="Genomic_DNA"/>
</dbReference>
<accession>A0A7L0GQB8</accession>
<dbReference type="InterPro" id="IPR033310">
    <property type="entry name" value="Mms4/EME1/EME2"/>
</dbReference>
<keyword evidence="3" id="KW-0227">DNA damage</keyword>
<dbReference type="Pfam" id="PF21292">
    <property type="entry name" value="EME1-MUS81_C"/>
    <property type="match status" value="1"/>
</dbReference>
<keyword evidence="7" id="KW-0378">Hydrolase</keyword>
<dbReference type="GO" id="GO:0008821">
    <property type="term" value="F:crossover junction DNA endonuclease activity"/>
    <property type="evidence" value="ECO:0007669"/>
    <property type="project" value="TreeGrafter"/>
</dbReference>
<keyword evidence="6" id="KW-0539">Nucleus</keyword>
<dbReference type="PANTHER" id="PTHR21077:SF7">
    <property type="entry name" value="CROSSOVER JUNCTION ENDONUCLEASE EME1"/>
    <property type="match status" value="1"/>
</dbReference>
<feature type="non-terminal residue" evidence="7">
    <location>
        <position position="158"/>
    </location>
</feature>
<evidence type="ECO:0000256" key="4">
    <source>
        <dbReference type="ARBA" id="ARBA00023172"/>
    </source>
</evidence>
<keyword evidence="7" id="KW-0540">Nuclease</keyword>
<name>A0A7L0GQB8_HERCA</name>
<dbReference type="GO" id="GO:0005634">
    <property type="term" value="C:nucleus"/>
    <property type="evidence" value="ECO:0007669"/>
    <property type="project" value="UniProtKB-SubCell"/>
</dbReference>
<dbReference type="GO" id="GO:0000712">
    <property type="term" value="P:resolution of meiotic recombination intermediates"/>
    <property type="evidence" value="ECO:0007669"/>
    <property type="project" value="TreeGrafter"/>
</dbReference>
<gene>
    <name evidence="7" type="primary">Eme1</name>
    <name evidence="7" type="ORF">HERCAC_R06191</name>
</gene>
<evidence type="ECO:0000313" key="8">
    <source>
        <dbReference type="Proteomes" id="UP000555649"/>
    </source>
</evidence>